<organism evidence="1 2">
    <name type="scientific">Trametes pubescens</name>
    <name type="common">White-rot fungus</name>
    <dbReference type="NCBI Taxonomy" id="154538"/>
    <lineage>
        <taxon>Eukaryota</taxon>
        <taxon>Fungi</taxon>
        <taxon>Dikarya</taxon>
        <taxon>Basidiomycota</taxon>
        <taxon>Agaricomycotina</taxon>
        <taxon>Agaricomycetes</taxon>
        <taxon>Polyporales</taxon>
        <taxon>Polyporaceae</taxon>
        <taxon>Trametes</taxon>
    </lineage>
</organism>
<dbReference type="AlphaFoldDB" id="A0A1M2W4S7"/>
<dbReference type="Proteomes" id="UP000184267">
    <property type="component" value="Unassembled WGS sequence"/>
</dbReference>
<keyword evidence="2" id="KW-1185">Reference proteome</keyword>
<reference evidence="1 2" key="1">
    <citation type="submission" date="2016-10" db="EMBL/GenBank/DDBJ databases">
        <title>Genome sequence of the basidiomycete white-rot fungus Trametes pubescens.</title>
        <authorList>
            <person name="Makela M.R."/>
            <person name="Granchi Z."/>
            <person name="Peng M."/>
            <person name="De Vries R.P."/>
            <person name="Grigoriev I."/>
            <person name="Riley R."/>
            <person name="Hilden K."/>
        </authorList>
    </citation>
    <scope>NUCLEOTIDE SEQUENCE [LARGE SCALE GENOMIC DNA]</scope>
    <source>
        <strain evidence="1 2">FBCC735</strain>
    </source>
</reference>
<accession>A0A1M2W4S7</accession>
<comment type="caution">
    <text evidence="1">The sequence shown here is derived from an EMBL/GenBank/DDBJ whole genome shotgun (WGS) entry which is preliminary data.</text>
</comment>
<protein>
    <submittedName>
        <fullName evidence="1">Uncharacterized protein</fullName>
    </submittedName>
</protein>
<sequence length="116" mass="12168">MPSSSSYGTLRTNTRTFPLSEDISIPTRLLGFGLETIASSAQAAAARSLSPYLADGVLATGVTKAGFRGHKNVVENAVFVPRDTVPAISNLVGVKVPSSMPEELSVVFVVTACRDQ</sequence>
<name>A0A1M2W4S7_TRAPU</name>
<dbReference type="OrthoDB" id="10264588at2759"/>
<evidence type="ECO:0000313" key="1">
    <source>
        <dbReference type="EMBL" id="OJT14793.1"/>
    </source>
</evidence>
<dbReference type="STRING" id="154538.A0A1M2W4S7"/>
<evidence type="ECO:0000313" key="2">
    <source>
        <dbReference type="Proteomes" id="UP000184267"/>
    </source>
</evidence>
<dbReference type="EMBL" id="MNAD01000235">
    <property type="protein sequence ID" value="OJT14793.1"/>
    <property type="molecule type" value="Genomic_DNA"/>
</dbReference>
<proteinExistence type="predicted"/>
<gene>
    <name evidence="1" type="ORF">TRAPUB_8647</name>
</gene>